<name>A0A1H3RTS6_9BACT</name>
<dbReference type="Proteomes" id="UP000199663">
    <property type="component" value="Unassembled WGS sequence"/>
</dbReference>
<reference evidence="1 2" key="1">
    <citation type="submission" date="2016-10" db="EMBL/GenBank/DDBJ databases">
        <authorList>
            <person name="Varghese N."/>
            <person name="Submissions S."/>
        </authorList>
    </citation>
    <scope>NUCLEOTIDE SEQUENCE [LARGE SCALE GENOMIC DNA]</scope>
    <source>
        <strain evidence="1 2">DSM 17997</strain>
    </source>
</reference>
<evidence type="ECO:0000313" key="1">
    <source>
        <dbReference type="EMBL" id="SDZ28735.1"/>
    </source>
</evidence>
<keyword evidence="2" id="KW-1185">Reference proteome</keyword>
<dbReference type="Gene3D" id="1.10.10.10">
    <property type="entry name" value="Winged helix-like DNA-binding domain superfamily/Winged helix DNA-binding domain"/>
    <property type="match status" value="1"/>
</dbReference>
<comment type="caution">
    <text evidence="1">The sequence shown here is derived from an EMBL/GenBank/DDBJ whole genome shotgun (WGS) entry which is preliminary data.</text>
</comment>
<protein>
    <submittedName>
        <fullName evidence="1">Transcriptional regulator, BadM/Rrf2 family</fullName>
    </submittedName>
</protein>
<dbReference type="SUPFAM" id="SSF46785">
    <property type="entry name" value="Winged helix' DNA-binding domain"/>
    <property type="match status" value="1"/>
</dbReference>
<dbReference type="Pfam" id="PF02082">
    <property type="entry name" value="Rrf2"/>
    <property type="match status" value="1"/>
</dbReference>
<sequence length="143" mass="15717">MFSKACKYAINAMTYIATLPKERDRVGLKEISKEINSPEAFTAKILQVLVKDHLLTSIKGPNGGFMMRGKSEEIFLGQIVEAIDGDVLFTGCALGLEHCNGHHPCAVHHKFKAIRDHLAGMLMTTSLKEVAFGINNGTNFLRS</sequence>
<dbReference type="RefSeq" id="WP_019598411.1">
    <property type="nucleotide sequence ID" value="NZ_FNQC01000009.1"/>
</dbReference>
<proteinExistence type="predicted"/>
<dbReference type="NCBIfam" id="TIGR00738">
    <property type="entry name" value="rrf2_super"/>
    <property type="match status" value="1"/>
</dbReference>
<accession>A0A1H3RTS6</accession>
<dbReference type="InterPro" id="IPR036388">
    <property type="entry name" value="WH-like_DNA-bd_sf"/>
</dbReference>
<evidence type="ECO:0000313" key="2">
    <source>
        <dbReference type="Proteomes" id="UP000199663"/>
    </source>
</evidence>
<dbReference type="InterPro" id="IPR000944">
    <property type="entry name" value="Tscrpt_reg_Rrf2"/>
</dbReference>
<dbReference type="PROSITE" id="PS51197">
    <property type="entry name" value="HTH_RRF2_2"/>
    <property type="match status" value="1"/>
</dbReference>
<dbReference type="PANTHER" id="PTHR33221:SF14">
    <property type="entry name" value="HTH-TYPE TRANSCRIPTIONAL REGULATOR AQ_268-RELATED"/>
    <property type="match status" value="1"/>
</dbReference>
<gene>
    <name evidence="1" type="ORF">SAMN05444412_10991</name>
</gene>
<dbReference type="InterPro" id="IPR036390">
    <property type="entry name" value="WH_DNA-bd_sf"/>
</dbReference>
<dbReference type="EMBL" id="FNQC01000009">
    <property type="protein sequence ID" value="SDZ28735.1"/>
    <property type="molecule type" value="Genomic_DNA"/>
</dbReference>
<organism evidence="1 2">
    <name type="scientific">Rhodonellum ikkaensis</name>
    <dbReference type="NCBI Taxonomy" id="336829"/>
    <lineage>
        <taxon>Bacteria</taxon>
        <taxon>Pseudomonadati</taxon>
        <taxon>Bacteroidota</taxon>
        <taxon>Cytophagia</taxon>
        <taxon>Cytophagales</taxon>
        <taxon>Cytophagaceae</taxon>
        <taxon>Rhodonellum</taxon>
    </lineage>
</organism>
<dbReference type="PANTHER" id="PTHR33221">
    <property type="entry name" value="WINGED HELIX-TURN-HELIX TRANSCRIPTIONAL REGULATOR, RRF2 FAMILY"/>
    <property type="match status" value="1"/>
</dbReference>